<evidence type="ECO:0000313" key="4">
    <source>
        <dbReference type="EMBL" id="MBP2437682.1"/>
    </source>
</evidence>
<dbReference type="InterPro" id="IPR039261">
    <property type="entry name" value="FNR_nucleotide-bd"/>
</dbReference>
<dbReference type="EMBL" id="JAGIOL010000001">
    <property type="protein sequence ID" value="MBP2437682.1"/>
    <property type="molecule type" value="Genomic_DNA"/>
</dbReference>
<evidence type="ECO:0000313" key="5">
    <source>
        <dbReference type="Proteomes" id="UP001519362"/>
    </source>
</evidence>
<feature type="transmembrane region" description="Helical" evidence="2">
    <location>
        <begin position="89"/>
        <end position="109"/>
    </location>
</feature>
<dbReference type="InterPro" id="IPR001433">
    <property type="entry name" value="OxRdtase_FAD/NAD-bd"/>
</dbReference>
<feature type="transmembrane region" description="Helical" evidence="2">
    <location>
        <begin position="39"/>
        <end position="59"/>
    </location>
</feature>
<dbReference type="PROSITE" id="PS51384">
    <property type="entry name" value="FAD_FR"/>
    <property type="match status" value="1"/>
</dbReference>
<evidence type="ECO:0000256" key="1">
    <source>
        <dbReference type="ARBA" id="ARBA00001974"/>
    </source>
</evidence>
<evidence type="ECO:0000259" key="3">
    <source>
        <dbReference type="PROSITE" id="PS51384"/>
    </source>
</evidence>
<dbReference type="SUPFAM" id="SSF52343">
    <property type="entry name" value="Ferredoxin reductase-like, C-terminal NADP-linked domain"/>
    <property type="match status" value="1"/>
</dbReference>
<dbReference type="PANTHER" id="PTHR47354:SF5">
    <property type="entry name" value="PROTEIN RFBI"/>
    <property type="match status" value="1"/>
</dbReference>
<dbReference type="Pfam" id="PF00175">
    <property type="entry name" value="NAD_binding_1"/>
    <property type="match status" value="1"/>
</dbReference>
<keyword evidence="2" id="KW-0472">Membrane</keyword>
<name>A0ABS4ZK63_9MICO</name>
<feature type="transmembrane region" description="Helical" evidence="2">
    <location>
        <begin position="201"/>
        <end position="220"/>
    </location>
</feature>
<proteinExistence type="predicted"/>
<dbReference type="CDD" id="cd00322">
    <property type="entry name" value="FNR_like"/>
    <property type="match status" value="1"/>
</dbReference>
<gene>
    <name evidence="4" type="ORF">JOF34_002268</name>
</gene>
<dbReference type="PRINTS" id="PR00410">
    <property type="entry name" value="PHEHYDRXLASE"/>
</dbReference>
<dbReference type="PANTHER" id="PTHR47354">
    <property type="entry name" value="NADH OXIDOREDUCTASE HCR"/>
    <property type="match status" value="1"/>
</dbReference>
<keyword evidence="2" id="KW-1133">Transmembrane helix</keyword>
<protein>
    <submittedName>
        <fullName evidence="4">Ferredoxin-NADP reductase</fullName>
    </submittedName>
</protein>
<dbReference type="Gene3D" id="2.40.30.10">
    <property type="entry name" value="Translation factors"/>
    <property type="match status" value="1"/>
</dbReference>
<comment type="cofactor">
    <cofactor evidence="1">
        <name>FAD</name>
        <dbReference type="ChEBI" id="CHEBI:57692"/>
    </cofactor>
</comment>
<evidence type="ECO:0000256" key="2">
    <source>
        <dbReference type="SAM" id="Phobius"/>
    </source>
</evidence>
<dbReference type="InterPro" id="IPR017938">
    <property type="entry name" value="Riboflavin_synthase-like_b-brl"/>
</dbReference>
<feature type="transmembrane region" description="Helical" evidence="2">
    <location>
        <begin position="259"/>
        <end position="276"/>
    </location>
</feature>
<dbReference type="InterPro" id="IPR050415">
    <property type="entry name" value="MRET"/>
</dbReference>
<feature type="transmembrane region" description="Helical" evidence="2">
    <location>
        <begin position="232"/>
        <end position="253"/>
    </location>
</feature>
<feature type="transmembrane region" description="Helical" evidence="2">
    <location>
        <begin position="142"/>
        <end position="162"/>
    </location>
</feature>
<organism evidence="4 5">
    <name type="scientific">Microbacterium amylolyticum</name>
    <dbReference type="NCBI Taxonomy" id="936337"/>
    <lineage>
        <taxon>Bacteria</taxon>
        <taxon>Bacillati</taxon>
        <taxon>Actinomycetota</taxon>
        <taxon>Actinomycetes</taxon>
        <taxon>Micrococcales</taxon>
        <taxon>Microbacteriaceae</taxon>
        <taxon>Microbacterium</taxon>
    </lineage>
</organism>
<reference evidence="4 5" key="1">
    <citation type="submission" date="2021-03" db="EMBL/GenBank/DDBJ databases">
        <title>Sequencing the genomes of 1000 actinobacteria strains.</title>
        <authorList>
            <person name="Klenk H.-P."/>
        </authorList>
    </citation>
    <scope>NUCLEOTIDE SEQUENCE [LARGE SCALE GENOMIC DNA]</scope>
    <source>
        <strain evidence="4 5">DSM 24221</strain>
    </source>
</reference>
<accession>A0ABS4ZK63</accession>
<dbReference type="Proteomes" id="UP001519362">
    <property type="component" value="Unassembled WGS sequence"/>
</dbReference>
<keyword evidence="5" id="KW-1185">Reference proteome</keyword>
<keyword evidence="2" id="KW-0812">Transmembrane</keyword>
<dbReference type="Gene3D" id="3.40.50.80">
    <property type="entry name" value="Nucleotide-binding domain of ferredoxin-NADP reductase (FNR) module"/>
    <property type="match status" value="1"/>
</dbReference>
<feature type="domain" description="FAD-binding FR-type" evidence="3">
    <location>
        <begin position="273"/>
        <end position="378"/>
    </location>
</feature>
<dbReference type="SUPFAM" id="SSF63380">
    <property type="entry name" value="Riboflavin synthase domain-like"/>
    <property type="match status" value="1"/>
</dbReference>
<feature type="transmembrane region" description="Helical" evidence="2">
    <location>
        <begin position="169"/>
        <end position="189"/>
    </location>
</feature>
<dbReference type="InterPro" id="IPR017927">
    <property type="entry name" value="FAD-bd_FR_type"/>
</dbReference>
<dbReference type="RefSeq" id="WP_241245059.1">
    <property type="nucleotide sequence ID" value="NZ_CP049253.1"/>
</dbReference>
<sequence length="505" mass="53722">MRGALGRITMYRLVLAGLAVLAALACVLSFFGLIGPEPASLLLTAAVLVGVGAGIDMVVHRLRGAIWRPESTLITAGILLFVLRPGSDVATLLGAAVAAVAASASKHLLVWRGRHLLNPAAVGATVATLVSLTPVISGGSAWWVGTPWLFVPVLFIGGVVAWRTERIGVVSVFLLVAVATSLLRTYVQLHQLGATLPVVDVITAVVVQSPVLFLGAFMLTEPLTLPPRRRQQVLIAVVVGLLVGWPISVGVMTLGQERALLIGNLIAAAFVARGAIRMTLARSTKITPTVRELSMVADRPFRFVPGQFLELDIPHPRPDARGSRREFSIVSAPEDMPEVRIAYRERAGDLSTFKHALTATPTGSRVRATGVWGDFFLPRRGPVLLVAAGIGITPIVSQLRHDRLARVSRDVVLVYVASCSDELAYRDDIARCGVPVHVVVPDRPAALPTDWTWSGDRLTAEALLTVVPDLADRHAFVSGPPALIAGLAPALGRARKVTTDAFSGY</sequence>
<comment type="caution">
    <text evidence="4">The sequence shown here is derived from an EMBL/GenBank/DDBJ whole genome shotgun (WGS) entry which is preliminary data.</text>
</comment>
<dbReference type="PROSITE" id="PS51257">
    <property type="entry name" value="PROKAR_LIPOPROTEIN"/>
    <property type="match status" value="1"/>
</dbReference>